<dbReference type="Proteomes" id="UP000298061">
    <property type="component" value="Unassembled WGS sequence"/>
</dbReference>
<dbReference type="InterPro" id="IPR012312">
    <property type="entry name" value="Hemerythrin-like"/>
</dbReference>
<evidence type="ECO:0000313" key="3">
    <source>
        <dbReference type="Proteomes" id="UP000298061"/>
    </source>
</evidence>
<protein>
    <recommendedName>
        <fullName evidence="1">Hemerythrin-like domain-containing protein</fullName>
    </recommendedName>
</protein>
<dbReference type="STRING" id="135208.A0A4Y9ZRQ5"/>
<reference evidence="2 3" key="1">
    <citation type="submission" date="2019-02" db="EMBL/GenBank/DDBJ databases">
        <title>Genome sequencing of the rare red list fungi Hericium alpestre (H. flagellum).</title>
        <authorList>
            <person name="Buettner E."/>
            <person name="Kellner H."/>
        </authorList>
    </citation>
    <scope>NUCLEOTIDE SEQUENCE [LARGE SCALE GENOMIC DNA]</scope>
    <source>
        <strain evidence="2 3">DSM 108284</strain>
    </source>
</reference>
<comment type="caution">
    <text evidence="2">The sequence shown here is derived from an EMBL/GenBank/DDBJ whole genome shotgun (WGS) entry which is preliminary data.</text>
</comment>
<evidence type="ECO:0000313" key="2">
    <source>
        <dbReference type="EMBL" id="TFY76954.1"/>
    </source>
</evidence>
<dbReference type="OrthoDB" id="9983919at2759"/>
<evidence type="ECO:0000259" key="1">
    <source>
        <dbReference type="Pfam" id="PF01814"/>
    </source>
</evidence>
<dbReference type="EMBL" id="SFCI01001041">
    <property type="protein sequence ID" value="TFY76954.1"/>
    <property type="molecule type" value="Genomic_DNA"/>
</dbReference>
<accession>A0A4Y9ZRQ5</accession>
<dbReference type="Pfam" id="PF01814">
    <property type="entry name" value="Hemerythrin"/>
    <property type="match status" value="1"/>
</dbReference>
<organism evidence="2 3">
    <name type="scientific">Hericium alpestre</name>
    <dbReference type="NCBI Taxonomy" id="135208"/>
    <lineage>
        <taxon>Eukaryota</taxon>
        <taxon>Fungi</taxon>
        <taxon>Dikarya</taxon>
        <taxon>Basidiomycota</taxon>
        <taxon>Agaricomycotina</taxon>
        <taxon>Agaricomycetes</taxon>
        <taxon>Russulales</taxon>
        <taxon>Hericiaceae</taxon>
        <taxon>Hericium</taxon>
    </lineage>
</organism>
<proteinExistence type="predicted"/>
<dbReference type="Gene3D" id="1.20.120.520">
    <property type="entry name" value="nmb1532 protein domain like"/>
    <property type="match status" value="1"/>
</dbReference>
<dbReference type="AlphaFoldDB" id="A0A4Y9ZRQ5"/>
<name>A0A4Y9ZRQ5_9AGAM</name>
<dbReference type="PANTHER" id="PTHR35585">
    <property type="entry name" value="HHE DOMAIN PROTEIN (AFU_ORTHOLOGUE AFUA_4G00730)"/>
    <property type="match status" value="1"/>
</dbReference>
<feature type="domain" description="Hemerythrin-like" evidence="1">
    <location>
        <begin position="9"/>
        <end position="114"/>
    </location>
</feature>
<sequence length="192" mass="21633">MSLLDTATEIRIDHDNVRELFERYQSASSKDEKAVIANTLVREMAIHGDAEEISVYNELPRLGLGPTVEHNKEEHAEIKRLVYSADSTPTDSENYDEVVTHAVQTFIQHAEEEEIDQLPVIKKKVSEEDNDKMARSFLYARKVVPTRPHPMAPQTGGIAQKAAGLPAALHDKIVETINTRKFVDVKQQHPNV</sequence>
<gene>
    <name evidence="2" type="ORF">EWM64_g7058</name>
</gene>
<keyword evidence="3" id="KW-1185">Reference proteome</keyword>
<dbReference type="PANTHER" id="PTHR35585:SF1">
    <property type="entry name" value="HHE DOMAIN PROTEIN (AFU_ORTHOLOGUE AFUA_4G00730)"/>
    <property type="match status" value="1"/>
</dbReference>